<dbReference type="PROSITE" id="PS50219">
    <property type="entry name" value="CNH"/>
    <property type="match status" value="1"/>
</dbReference>
<dbReference type="Pfam" id="PF10366">
    <property type="entry name" value="Vps39_1"/>
    <property type="match status" value="1"/>
</dbReference>
<dbReference type="GO" id="GO:0004190">
    <property type="term" value="F:aspartic-type endopeptidase activity"/>
    <property type="evidence" value="ECO:0007669"/>
    <property type="project" value="InterPro"/>
</dbReference>
<dbReference type="GO" id="GO:0004523">
    <property type="term" value="F:RNA-DNA hybrid ribonuclease activity"/>
    <property type="evidence" value="ECO:0007669"/>
    <property type="project" value="UniProtKB-EC"/>
</dbReference>
<feature type="repeat" description="CHCR" evidence="8">
    <location>
        <begin position="564"/>
        <end position="728"/>
    </location>
</feature>
<evidence type="ECO:0000259" key="11">
    <source>
        <dbReference type="PROSITE" id="PS50878"/>
    </source>
</evidence>
<dbReference type="PROSITE" id="PS50878">
    <property type="entry name" value="RT_POL"/>
    <property type="match status" value="1"/>
</dbReference>
<dbReference type="SUPFAM" id="SSF56672">
    <property type="entry name" value="DNA/RNA polymerases"/>
    <property type="match status" value="1"/>
</dbReference>
<comment type="subcellular location">
    <subcellularLocation>
        <location evidence="1">Cytoplasm</location>
    </subcellularLocation>
</comment>
<evidence type="ECO:0000259" key="9">
    <source>
        <dbReference type="PROSITE" id="PS50175"/>
    </source>
</evidence>
<evidence type="ECO:0000256" key="2">
    <source>
        <dbReference type="ARBA" id="ARBA00010879"/>
    </source>
</evidence>
<dbReference type="GO" id="GO:0006886">
    <property type="term" value="P:intracellular protein transport"/>
    <property type="evidence" value="ECO:0007669"/>
    <property type="project" value="UniProtKB-UniRule"/>
</dbReference>
<dbReference type="GO" id="GO:0016020">
    <property type="term" value="C:membrane"/>
    <property type="evidence" value="ECO:0007669"/>
    <property type="project" value="TreeGrafter"/>
</dbReference>
<dbReference type="Pfam" id="PF00780">
    <property type="entry name" value="CNH"/>
    <property type="match status" value="1"/>
</dbReference>
<dbReference type="InterPro" id="IPR001180">
    <property type="entry name" value="CNH_dom"/>
</dbReference>
<dbReference type="InterPro" id="IPR001969">
    <property type="entry name" value="Aspartic_peptidase_AS"/>
</dbReference>
<dbReference type="InterPro" id="IPR043128">
    <property type="entry name" value="Rev_trsase/Diguanyl_cyclase"/>
</dbReference>
<organism evidence="12 13">
    <name type="scientific">Hirundo rustica rustica</name>
    <dbReference type="NCBI Taxonomy" id="333673"/>
    <lineage>
        <taxon>Eukaryota</taxon>
        <taxon>Metazoa</taxon>
        <taxon>Chordata</taxon>
        <taxon>Craniata</taxon>
        <taxon>Vertebrata</taxon>
        <taxon>Euteleostomi</taxon>
        <taxon>Archelosauria</taxon>
        <taxon>Archosauria</taxon>
        <taxon>Dinosauria</taxon>
        <taxon>Saurischia</taxon>
        <taxon>Theropoda</taxon>
        <taxon>Coelurosauria</taxon>
        <taxon>Aves</taxon>
        <taxon>Neognathae</taxon>
        <taxon>Neoaves</taxon>
        <taxon>Telluraves</taxon>
        <taxon>Australaves</taxon>
        <taxon>Passeriformes</taxon>
        <taxon>Sylvioidea</taxon>
        <taxon>Hirundinidae</taxon>
        <taxon>Hirundo</taxon>
    </lineage>
</organism>
<dbReference type="GO" id="GO:0034058">
    <property type="term" value="P:endosomal vesicle fusion"/>
    <property type="evidence" value="ECO:0007669"/>
    <property type="project" value="TreeGrafter"/>
</dbReference>
<dbReference type="Pfam" id="PF00077">
    <property type="entry name" value="RVP"/>
    <property type="match status" value="1"/>
</dbReference>
<sequence length="1589" mass="181128">MLMGDKNYINIECIECCGKNLYIGTNDCFIYHFLLDEKISTAGKISFAATKQLHKYLGLKKPVSELKAASALTRLLVLCDNTITLVNMINLEPVPTGARIKGAVTFTLNENPVSGDPFCVEVCIISVKRRTIQMFMVFEDRVQIVKEVFTPEQPCAVAVDGYYLCLALTTQYIILNYNTGVSQDLFPYCSDEKRPIVKRIGRQEFLLAGPGGLGMFATVDGISQRAPVHWSENVIGAALCFPYVVALDDEFITVHSMLDQQQKQTLPFKEGHILQDFEGKVIVATNKGVYILVPLPLEKQIQDLLAGHRVEEALVLAKGARRNIPKEKFQVMYKRILQQAGFIQFAQLQFLEAKELFSPINVMKRKSLSLLITRSGQLDVRELISLYPFLLPTSSSFIRSHPPLHEYADLNQLTQGDQEKMTKCKRFLMSYLNEVRSTEVANGYKEDIDTALLKLYAEANHESLLDLLVSENFCLLTDSAAWLEKHKKYFALGLLYHYNGQDAAALQLWVKIVDGDIQDSTRSDLYEYIVDFLTFCSDQDLVWKYYEWILQKNEEIGVQIFTKRPLEDQEKNNINPDDIISCLNKYPKARVKYLEHLVLERKIQKEKYHTHLAVLYLEAVLQLKSVTTDNCTETTELLLKLRSLLQKSDLYRIRFILDKIQGTDLHMESAILYGKLEEHEKALHILVHELKDFRAAEEYCMWNSENRDVQYRRRLFHMLLSVYLTPGASDCALVVAAVDLLNNHAAEFDAGLVLQVVPDSWSVQLLSPFLAGAVRQSIHTKRMTQVALGLAQAENLIYKYEKVKQKGAPILLSDKKIEKKLHYQTWRGANMGSSVNRSKHLREKEPFLHALQRSEEANRIVLLPVDLHHTIDSKYLWWGLQLTEGLHLKDDNWNFVSVDNSEQGTWPRVKGKLIVVGDCKHTPKEIEILPGTLDNNPGKFVLWLRCTHPPTFLPKGQTVAQIIPTWEHLEEDNIPTACPVHNITEVKPQVGCELQVGDEAINITGLLDTGADVTVIPAKHWPSRWALENVAGHVQGIGGMQLARQSKSVVQIKGPKGQLASLRPFVLDYREPLLGRDLMAQWGVTIDIPDPPQDFWAAVAEERPTHKLNWKTDAPVWVEQWPLSKQKLKALEELVEEQLAKGHIVETTSPWNSPVFVIRKPGKDKWRLLQDLRQINNVIEDMGSLQPGMPTPTMLPQNWKLAVIDIKDCFFHIPLHPDDAPRFAFSVPTVNREAPRKRYHWRVLPQGMKVSPIICQWYVASLLSAVRVAAEKAIIHHYMDDVLVCAPTDDVLSHALDLTINALVVAGFELQEDKVQRMPPWRYLGLEIGKRTIVPQKLEIKAKIQTLADVHQLCGALNWVRPWLGLTTEDLAPLFNLLKGGEELSSPRELTPEAKEALEKVQHLMSTRQAHRCDPDLPFKFIIMGKLPHLHGVIFQWRNNIKKDQGREDPLLIIEWVFLSHQRSKRMTRPQELVAELIRKARVRIRELAGCDFECIHIPIGLRSGQITKAMLEHLLQENEALQFALDSFTGQISIHRPAHKIFNQDAKFTLNLKDVRSRKPLEALTVFTDASGKSHKSVMTWKDPQTQQ</sequence>
<dbReference type="Gene3D" id="2.40.70.10">
    <property type="entry name" value="Acid Proteases"/>
    <property type="match status" value="1"/>
</dbReference>
<keyword evidence="4" id="KW-0813">Transport</keyword>
<dbReference type="PROSITE" id="PS50236">
    <property type="entry name" value="CHCR"/>
    <property type="match status" value="1"/>
</dbReference>
<name>A0A3M0KHI4_HIRRU</name>
<feature type="domain" description="Reverse transcriptase" evidence="11">
    <location>
        <begin position="1139"/>
        <end position="1328"/>
    </location>
</feature>
<evidence type="ECO:0000256" key="8">
    <source>
        <dbReference type="PROSITE-ProRule" id="PRU01006"/>
    </source>
</evidence>
<dbReference type="Pfam" id="PF00078">
    <property type="entry name" value="RVT_1"/>
    <property type="match status" value="1"/>
</dbReference>
<dbReference type="OrthoDB" id="10258882at2759"/>
<dbReference type="InterPro" id="IPR000547">
    <property type="entry name" value="Clathrin_H-chain/VPS_repeat"/>
</dbReference>
<evidence type="ECO:0000256" key="1">
    <source>
        <dbReference type="ARBA" id="ARBA00004496"/>
    </source>
</evidence>
<keyword evidence="7" id="KW-0653">Protein transport</keyword>
<reference evidence="12 13" key="1">
    <citation type="submission" date="2018-07" db="EMBL/GenBank/DDBJ databases">
        <title>A high quality draft genome assembly of the barn swallow (H. rustica rustica).</title>
        <authorList>
            <person name="Formenti G."/>
            <person name="Chiara M."/>
            <person name="Poveda L."/>
            <person name="Francoijs K.-J."/>
            <person name="Bonisoli-Alquati A."/>
            <person name="Canova L."/>
            <person name="Gianfranceschi L."/>
            <person name="Horner D.S."/>
            <person name="Saino N."/>
        </authorList>
    </citation>
    <scope>NUCLEOTIDE SEQUENCE [LARGE SCALE GENOMIC DNA]</scope>
    <source>
        <strain evidence="12">Chelidonia</strain>
        <tissue evidence="12">Blood</tissue>
    </source>
</reference>
<dbReference type="SUPFAM" id="SSF50630">
    <property type="entry name" value="Acid proteases"/>
    <property type="match status" value="1"/>
</dbReference>
<dbReference type="InterPro" id="IPR034170">
    <property type="entry name" value="Retropepsin-like_cat_dom"/>
</dbReference>
<dbReference type="CDD" id="cd05482">
    <property type="entry name" value="HIV_retropepsin_like"/>
    <property type="match status" value="1"/>
</dbReference>
<dbReference type="InterPro" id="IPR032914">
    <property type="entry name" value="Vam6/VPS39/TRAP1"/>
</dbReference>
<evidence type="ECO:0000256" key="7">
    <source>
        <dbReference type="ARBA" id="ARBA00022927"/>
    </source>
</evidence>
<evidence type="ECO:0000256" key="5">
    <source>
        <dbReference type="ARBA" id="ARBA00022490"/>
    </source>
</evidence>
<evidence type="ECO:0000313" key="12">
    <source>
        <dbReference type="EMBL" id="RMC06627.1"/>
    </source>
</evidence>
<dbReference type="EMBL" id="QRBI01000120">
    <property type="protein sequence ID" value="RMC06627.1"/>
    <property type="molecule type" value="Genomic_DNA"/>
</dbReference>
<evidence type="ECO:0000259" key="10">
    <source>
        <dbReference type="PROSITE" id="PS50219"/>
    </source>
</evidence>
<dbReference type="GO" id="GO:0005737">
    <property type="term" value="C:cytoplasm"/>
    <property type="evidence" value="ECO:0007669"/>
    <property type="project" value="UniProtKB-SubCell"/>
</dbReference>
<evidence type="ECO:0000313" key="13">
    <source>
        <dbReference type="Proteomes" id="UP000269221"/>
    </source>
</evidence>
<dbReference type="GO" id="GO:0006914">
    <property type="term" value="P:autophagy"/>
    <property type="evidence" value="ECO:0007669"/>
    <property type="project" value="TreeGrafter"/>
</dbReference>
<comment type="similarity">
    <text evidence="2">Belongs to the beta type-B retroviral polymerase family. HERV class-II K(HML-2) pol subfamily.</text>
</comment>
<dbReference type="InterPro" id="IPR000477">
    <property type="entry name" value="RT_dom"/>
</dbReference>
<accession>A0A3M0KHI4</accession>
<dbReference type="InterPro" id="IPR001995">
    <property type="entry name" value="Peptidase_A2_cat"/>
</dbReference>
<feature type="domain" description="Peptidase A2" evidence="9">
    <location>
        <begin position="1003"/>
        <end position="1078"/>
    </location>
</feature>
<dbReference type="PANTHER" id="PTHR12894">
    <property type="entry name" value="CNH DOMAIN CONTAINING"/>
    <property type="match status" value="1"/>
</dbReference>
<dbReference type="InterPro" id="IPR019452">
    <property type="entry name" value="VPS39/TGF_beta_rcpt-assoc_1"/>
</dbReference>
<dbReference type="Gene3D" id="3.30.70.270">
    <property type="match status" value="2"/>
</dbReference>
<dbReference type="Pfam" id="PF06817">
    <property type="entry name" value="RVT_thumb"/>
    <property type="match status" value="1"/>
</dbReference>
<proteinExistence type="inferred from homology"/>
<keyword evidence="13" id="KW-1185">Reference proteome</keyword>
<feature type="domain" description="CNH" evidence="10">
    <location>
        <begin position="8"/>
        <end position="281"/>
    </location>
</feature>
<dbReference type="GO" id="GO:0003964">
    <property type="term" value="F:RNA-directed DNA polymerase activity"/>
    <property type="evidence" value="ECO:0007669"/>
    <property type="project" value="InterPro"/>
</dbReference>
<dbReference type="STRING" id="333673.A0A3M0KHI4"/>
<dbReference type="PROSITE" id="PS00141">
    <property type="entry name" value="ASP_PROTEASE"/>
    <property type="match status" value="1"/>
</dbReference>
<dbReference type="Gene3D" id="3.10.10.10">
    <property type="entry name" value="HIV Type 1 Reverse Transcriptase, subunit A, domain 1"/>
    <property type="match status" value="1"/>
</dbReference>
<evidence type="ECO:0000256" key="4">
    <source>
        <dbReference type="ARBA" id="ARBA00022448"/>
    </source>
</evidence>
<dbReference type="InterPro" id="IPR021109">
    <property type="entry name" value="Peptidase_aspartic_dom_sf"/>
</dbReference>
<dbReference type="PROSITE" id="PS50175">
    <property type="entry name" value="ASP_PROT_RETROV"/>
    <property type="match status" value="1"/>
</dbReference>
<dbReference type="GO" id="GO:0006508">
    <property type="term" value="P:proteolysis"/>
    <property type="evidence" value="ECO:0007669"/>
    <property type="project" value="InterPro"/>
</dbReference>
<gene>
    <name evidence="12" type="ORF">DUI87_16065</name>
</gene>
<comment type="caution">
    <text evidence="12">The sequence shown here is derived from an EMBL/GenBank/DDBJ whole genome shotgun (WGS) entry which is preliminary data.</text>
</comment>
<dbReference type="InterPro" id="IPR018061">
    <property type="entry name" value="Retropepsins"/>
</dbReference>
<protein>
    <recommendedName>
        <fullName evidence="3">ribonuclease H</fullName>
        <ecNumber evidence="3">3.1.26.4</ecNumber>
    </recommendedName>
</protein>
<dbReference type="EC" id="3.1.26.4" evidence="3"/>
<dbReference type="Proteomes" id="UP000269221">
    <property type="component" value="Unassembled WGS sequence"/>
</dbReference>
<dbReference type="InterPro" id="IPR043502">
    <property type="entry name" value="DNA/RNA_pol_sf"/>
</dbReference>
<evidence type="ECO:0000256" key="3">
    <source>
        <dbReference type="ARBA" id="ARBA00012180"/>
    </source>
</evidence>
<dbReference type="PANTHER" id="PTHR12894:SF27">
    <property type="entry name" value="TRANSFORMING GROWTH FACTOR-BETA RECEPTOR-ASSOCIATED PROTEIN 1"/>
    <property type="match status" value="1"/>
</dbReference>
<dbReference type="InterPro" id="IPR010661">
    <property type="entry name" value="RVT_thumb"/>
</dbReference>
<evidence type="ECO:0000256" key="6">
    <source>
        <dbReference type="ARBA" id="ARBA00022801"/>
    </source>
</evidence>
<keyword evidence="6" id="KW-0378">Hydrolase</keyword>
<keyword evidence="5" id="KW-0963">Cytoplasm</keyword>